<evidence type="ECO:0000313" key="5">
    <source>
        <dbReference type="Proteomes" id="UP000292547"/>
    </source>
</evidence>
<dbReference type="Gene3D" id="3.40.50.300">
    <property type="entry name" value="P-loop containing nucleotide triphosphate hydrolases"/>
    <property type="match status" value="1"/>
</dbReference>
<dbReference type="AlphaFoldDB" id="A0A4P6TWR2"/>
<dbReference type="PANTHER" id="PTHR32097">
    <property type="entry name" value="CAMP-BINDING PROTEIN 1-RELATED"/>
    <property type="match status" value="1"/>
</dbReference>
<evidence type="ECO:0000256" key="2">
    <source>
        <dbReference type="SAM" id="MobiDB-lite"/>
    </source>
</evidence>
<dbReference type="STRING" id="73044.GCA_000725795_04714"/>
<comment type="similarity">
    <text evidence="1">Belongs to the CAPAB/TerDEXZ family.</text>
</comment>
<dbReference type="InterPro" id="IPR027417">
    <property type="entry name" value="P-loop_NTPase"/>
</dbReference>
<evidence type="ECO:0000256" key="1">
    <source>
        <dbReference type="ARBA" id="ARBA00008775"/>
    </source>
</evidence>
<dbReference type="CDD" id="cd06974">
    <property type="entry name" value="TerD_like"/>
    <property type="match status" value="1"/>
</dbReference>
<dbReference type="KEGG" id="sseo:D0Z67_06645"/>
<dbReference type="Pfam" id="PF02342">
    <property type="entry name" value="TerD"/>
    <property type="match status" value="1"/>
</dbReference>
<name>A0A4P6TWR2_STRSO</name>
<reference evidence="4 5" key="1">
    <citation type="submission" date="2018-08" db="EMBL/GenBank/DDBJ databases">
        <title>The complete genome sequence of Streptomyces seoulensis, a pioneer strain for nickel superoxide dismutase discovery.</title>
        <authorList>
            <person name="Shin J."/>
            <person name="Lee J.-S."/>
            <person name="Lee E.-J."/>
            <person name="Youn H.-D."/>
        </authorList>
    </citation>
    <scope>NUCLEOTIDE SEQUENCE [LARGE SCALE GENOMIC DNA]</scope>
    <source>
        <strain evidence="4 5">KCTC 9819</strain>
    </source>
</reference>
<dbReference type="EMBL" id="CP032229">
    <property type="protein sequence ID" value="QBJ90018.1"/>
    <property type="molecule type" value="Genomic_DNA"/>
</dbReference>
<feature type="domain" description="TerD" evidence="3">
    <location>
        <begin position="66"/>
        <end position="161"/>
    </location>
</feature>
<evidence type="ECO:0000259" key="3">
    <source>
        <dbReference type="Pfam" id="PF02342"/>
    </source>
</evidence>
<dbReference type="GeneID" id="300098605"/>
<dbReference type="InterPro" id="IPR003325">
    <property type="entry name" value="TerD"/>
</dbReference>
<dbReference type="OrthoDB" id="4495998at2"/>
<feature type="compositionally biased region" description="Low complexity" evidence="2">
    <location>
        <begin position="182"/>
        <end position="199"/>
    </location>
</feature>
<evidence type="ECO:0000313" key="4">
    <source>
        <dbReference type="EMBL" id="QBJ90018.1"/>
    </source>
</evidence>
<dbReference type="PANTHER" id="PTHR32097:SF4">
    <property type="entry name" value="GENERAL STRESS PROTEIN 16U"/>
    <property type="match status" value="1"/>
</dbReference>
<accession>A0A4P6TWR2</accession>
<dbReference type="Gene3D" id="2.60.60.30">
    <property type="entry name" value="sav2460 like domains"/>
    <property type="match status" value="1"/>
</dbReference>
<organism evidence="4 5">
    <name type="scientific">Streptomyces seoulensis</name>
    <dbReference type="NCBI Taxonomy" id="73044"/>
    <lineage>
        <taxon>Bacteria</taxon>
        <taxon>Bacillati</taxon>
        <taxon>Actinomycetota</taxon>
        <taxon>Actinomycetes</taxon>
        <taxon>Kitasatosporales</taxon>
        <taxon>Streptomycetaceae</taxon>
        <taxon>Streptomyces</taxon>
    </lineage>
</organism>
<proteinExistence type="inferred from homology"/>
<gene>
    <name evidence="4" type="ORF">D0Z67_06645</name>
</gene>
<feature type="region of interest" description="Disordered" evidence="2">
    <location>
        <begin position="176"/>
        <end position="217"/>
    </location>
</feature>
<keyword evidence="5" id="KW-1185">Reference proteome</keyword>
<dbReference type="InterPro" id="IPR051324">
    <property type="entry name" value="Stress/Tellurium_Resist"/>
</dbReference>
<dbReference type="Proteomes" id="UP000292547">
    <property type="component" value="Chromosome"/>
</dbReference>
<sequence>MAELVRGQNHPLPRTRLEILISAEVPVLVSAALGDEGGRVHDGQRIARPGAPALPGIEVPRTAAAEHRLSADLGELPEAVHRVTVLLALPERPGAESRFGATGAPRATVTDADGTEIVRFTLAGLDSESAVVALELYRRQGGWKVRAVGQGYAEGLTALLADLGLPEAREVAEAMHEEGRLGAAQAAAPSKARPSRSGPVDYAHPGRPASRQPRPVAGDAVGWSMEERLYNQVWGMFEDLARSTAALRSAAGFAAARLDREIDEALADPRARTGGAGDAARRGAQARRDELMGRARAVHDRDLAQLTAEAEVVEPALPPAYARWDSPVWQGHRLPAEPPQAVRLGDLHLPESASLRIPMLVRLPLERGLWVDSGATRADFIDSAERRRLALDVAVALAARLLAVHPVGEFSVEVVDPAGTGAGPLGALTRSGALTGPPARGTAGVAQALESLTRRVDLVRMAIGGGATEALPDGLDTARRLLIVNDFPQGFDDRALTRLRFLADEGPAAGVHLMLVADRADAGEYGPLLDPLWRSLTRLTPSPDDHFADPWVGHAWTFEPSLPPHGGEVLQQVLGAVSDARIKGK</sequence>
<protein>
    <submittedName>
        <fullName evidence="4">Export associated protein</fullName>
    </submittedName>
</protein>
<dbReference type="RefSeq" id="WP_031182834.1">
    <property type="nucleotide sequence ID" value="NZ_CP032229.1"/>
</dbReference>